<name>A0A6J4QKH5_9ACTN</name>
<evidence type="ECO:0000259" key="1">
    <source>
        <dbReference type="Pfam" id="PF02754"/>
    </source>
</evidence>
<dbReference type="PANTHER" id="PTHR30296:SF0">
    <property type="entry name" value="LACTATE UTILIZATION PROTEIN A"/>
    <property type="match status" value="1"/>
</dbReference>
<dbReference type="GO" id="GO:0016491">
    <property type="term" value="F:oxidoreductase activity"/>
    <property type="evidence" value="ECO:0007669"/>
    <property type="project" value="UniProtKB-ARBA"/>
</dbReference>
<reference evidence="2" key="1">
    <citation type="submission" date="2020-02" db="EMBL/GenBank/DDBJ databases">
        <authorList>
            <person name="Meier V. D."/>
        </authorList>
    </citation>
    <scope>NUCLEOTIDE SEQUENCE</scope>
    <source>
        <strain evidence="2">AVDCRST_MAG82</strain>
    </source>
</reference>
<proteinExistence type="predicted"/>
<dbReference type="PANTHER" id="PTHR30296">
    <property type="entry name" value="UNCHARACTERIZED PROTEIN YKGE"/>
    <property type="match status" value="1"/>
</dbReference>
<dbReference type="Pfam" id="PF02754">
    <property type="entry name" value="CCG"/>
    <property type="match status" value="2"/>
</dbReference>
<organism evidence="2">
    <name type="scientific">uncultured Rubrobacteraceae bacterium</name>
    <dbReference type="NCBI Taxonomy" id="349277"/>
    <lineage>
        <taxon>Bacteria</taxon>
        <taxon>Bacillati</taxon>
        <taxon>Actinomycetota</taxon>
        <taxon>Rubrobacteria</taxon>
        <taxon>Rubrobacterales</taxon>
        <taxon>Rubrobacteraceae</taxon>
        <taxon>environmental samples</taxon>
    </lineage>
</organism>
<dbReference type="AlphaFoldDB" id="A0A6J4QKH5"/>
<dbReference type="GO" id="GO:0005829">
    <property type="term" value="C:cytosol"/>
    <property type="evidence" value="ECO:0007669"/>
    <property type="project" value="TreeGrafter"/>
</dbReference>
<protein>
    <submittedName>
        <fullName evidence="2">Predicted L-lactate dehydrogenase, Fe-S oxidoreductase subunit YkgE</fullName>
    </submittedName>
</protein>
<dbReference type="EMBL" id="CADCVA010000376">
    <property type="protein sequence ID" value="CAA9443249.1"/>
    <property type="molecule type" value="Genomic_DNA"/>
</dbReference>
<dbReference type="InterPro" id="IPR004017">
    <property type="entry name" value="Cys_rich_dom"/>
</dbReference>
<feature type="domain" description="Cysteine-rich" evidence="1">
    <location>
        <begin position="135"/>
        <end position="218"/>
    </location>
</feature>
<sequence>MRVALFVPCYVDLINPEVGVSVVRVLRKLGVDVIYPEGQTCCGQPAFNSGFFDEARTVGRHFLDVFERERCDYVVCPSGSCTTMVSHYYPFIFKDLPEERGRSEVLAGRVREFSDFLVNVMGVDDLGTRLRGRAVFHCGCHQRRELGVLDEPRGLLQNVEGLDLVDWENEELCCGFGGTFAVKMPDVSTAMADEKIKALEKSGADTLISGDSSCLMHLEGRLRRTGHDTRVLHLAQVLDSNDGKVG</sequence>
<accession>A0A6J4QKH5</accession>
<feature type="domain" description="Cysteine-rich" evidence="1">
    <location>
        <begin position="3"/>
        <end position="85"/>
    </location>
</feature>
<gene>
    <name evidence="2" type="ORF">AVDCRST_MAG82-3085</name>
</gene>
<evidence type="ECO:0000313" key="2">
    <source>
        <dbReference type="EMBL" id="CAA9443249.1"/>
    </source>
</evidence>